<keyword evidence="2" id="KW-1185">Reference proteome</keyword>
<name>A0A975BK63_9BACT</name>
<accession>A0A975BK63</accession>
<reference evidence="1" key="1">
    <citation type="journal article" date="2021" name="Microb. Physiol.">
        <title>Proteogenomic Insights into the Physiology of Marine, Sulfate-Reducing, Filamentous Desulfonema limicola and Desulfonema magnum.</title>
        <authorList>
            <person name="Schnaars V."/>
            <person name="Wohlbrand L."/>
            <person name="Scheve S."/>
            <person name="Hinrichs C."/>
            <person name="Reinhardt R."/>
            <person name="Rabus R."/>
        </authorList>
    </citation>
    <scope>NUCLEOTIDE SEQUENCE</scope>
    <source>
        <strain evidence="1">4be13</strain>
    </source>
</reference>
<dbReference type="EMBL" id="CP061800">
    <property type="protein sequence ID" value="QTA87001.1"/>
    <property type="molecule type" value="Genomic_DNA"/>
</dbReference>
<organism evidence="1 2">
    <name type="scientific">Desulfonema magnum</name>
    <dbReference type="NCBI Taxonomy" id="45655"/>
    <lineage>
        <taxon>Bacteria</taxon>
        <taxon>Pseudomonadati</taxon>
        <taxon>Thermodesulfobacteriota</taxon>
        <taxon>Desulfobacteria</taxon>
        <taxon>Desulfobacterales</taxon>
        <taxon>Desulfococcaceae</taxon>
        <taxon>Desulfonema</taxon>
    </lineage>
</organism>
<evidence type="ECO:0000313" key="2">
    <source>
        <dbReference type="Proteomes" id="UP000663722"/>
    </source>
</evidence>
<dbReference type="Proteomes" id="UP000663722">
    <property type="component" value="Chromosome"/>
</dbReference>
<sequence>MLSVALAASGPIITFSFLYSDARIFSIPTKYHLFKFISEH</sequence>
<evidence type="ECO:0000313" key="1">
    <source>
        <dbReference type="EMBL" id="QTA87001.1"/>
    </source>
</evidence>
<protein>
    <submittedName>
        <fullName evidence="1">Uncharacterized protein</fullName>
    </submittedName>
</protein>
<proteinExistence type="predicted"/>
<gene>
    <name evidence="1" type="ORF">dnm_030280</name>
</gene>
<dbReference type="AlphaFoldDB" id="A0A975BK63"/>
<dbReference type="KEGG" id="dmm:dnm_030280"/>